<dbReference type="GO" id="GO:0003676">
    <property type="term" value="F:nucleic acid binding"/>
    <property type="evidence" value="ECO:0007669"/>
    <property type="project" value="InterPro"/>
</dbReference>
<keyword evidence="2" id="KW-1185">Reference proteome</keyword>
<dbReference type="AlphaFoldDB" id="A0A8X6RC59"/>
<organism evidence="1 2">
    <name type="scientific">Trichonephila clavipes</name>
    <name type="common">Golden silk orbweaver</name>
    <name type="synonym">Nephila clavipes</name>
    <dbReference type="NCBI Taxonomy" id="2585209"/>
    <lineage>
        <taxon>Eukaryota</taxon>
        <taxon>Metazoa</taxon>
        <taxon>Ecdysozoa</taxon>
        <taxon>Arthropoda</taxon>
        <taxon>Chelicerata</taxon>
        <taxon>Arachnida</taxon>
        <taxon>Araneae</taxon>
        <taxon>Araneomorphae</taxon>
        <taxon>Entelegynae</taxon>
        <taxon>Araneoidea</taxon>
        <taxon>Nephilidae</taxon>
        <taxon>Trichonephila</taxon>
    </lineage>
</organism>
<evidence type="ECO:0000313" key="1">
    <source>
        <dbReference type="EMBL" id="GFX87675.1"/>
    </source>
</evidence>
<accession>A0A8X6RC59</accession>
<protein>
    <submittedName>
        <fullName evidence="1">Uncharacterized protein</fullName>
    </submittedName>
</protein>
<dbReference type="Proteomes" id="UP000887159">
    <property type="component" value="Unassembled WGS sequence"/>
</dbReference>
<comment type="caution">
    <text evidence="1">The sequence shown here is derived from an EMBL/GenBank/DDBJ whole genome shotgun (WGS) entry which is preliminary data.</text>
</comment>
<dbReference type="EMBL" id="BMAU01021036">
    <property type="protein sequence ID" value="GFX87675.1"/>
    <property type="molecule type" value="Genomic_DNA"/>
</dbReference>
<dbReference type="InterPro" id="IPR036397">
    <property type="entry name" value="RNaseH_sf"/>
</dbReference>
<sequence length="174" mass="19457">MSPIGQLAHLPIRGPFPPDPGTLSTVVSVAVVHERISSTEKTIAKYSLNTLIYHRGGDQSPIAVSKSQCSAAVFSNRATGAEFLCGQRSSQRWPIRPPSSTPLKVGHRRHRLEWYKEHKNWTSYHCSDILFMYESRFSATSGSQFRLTLRKAGTRFHPSNIMEGDRYGDLGVVI</sequence>
<evidence type="ECO:0000313" key="2">
    <source>
        <dbReference type="Proteomes" id="UP000887159"/>
    </source>
</evidence>
<dbReference type="Gene3D" id="3.30.420.10">
    <property type="entry name" value="Ribonuclease H-like superfamily/Ribonuclease H"/>
    <property type="match status" value="1"/>
</dbReference>
<gene>
    <name evidence="1" type="ORF">TNCV_2465681</name>
</gene>
<name>A0A8X6RC59_TRICX</name>
<reference evidence="1" key="1">
    <citation type="submission" date="2020-08" db="EMBL/GenBank/DDBJ databases">
        <title>Multicomponent nature underlies the extraordinary mechanical properties of spider dragline silk.</title>
        <authorList>
            <person name="Kono N."/>
            <person name="Nakamura H."/>
            <person name="Mori M."/>
            <person name="Yoshida Y."/>
            <person name="Ohtoshi R."/>
            <person name="Malay A.D."/>
            <person name="Moran D.A.P."/>
            <person name="Tomita M."/>
            <person name="Numata K."/>
            <person name="Arakawa K."/>
        </authorList>
    </citation>
    <scope>NUCLEOTIDE SEQUENCE</scope>
</reference>
<proteinExistence type="predicted"/>